<accession>A0ACC2CNB0</accession>
<reference evidence="2" key="1">
    <citation type="journal article" date="2024" name="Proc. Natl. Acad. Sci. U.S.A.">
        <title>Extraordinary preservation of gene collinearity over three hundred million years revealed in homosporous lycophytes.</title>
        <authorList>
            <person name="Li C."/>
            <person name="Wickell D."/>
            <person name="Kuo L.Y."/>
            <person name="Chen X."/>
            <person name="Nie B."/>
            <person name="Liao X."/>
            <person name="Peng D."/>
            <person name="Ji J."/>
            <person name="Jenkins J."/>
            <person name="Williams M."/>
            <person name="Shu S."/>
            <person name="Plott C."/>
            <person name="Barry K."/>
            <person name="Rajasekar S."/>
            <person name="Grimwood J."/>
            <person name="Han X."/>
            <person name="Sun S."/>
            <person name="Hou Z."/>
            <person name="He W."/>
            <person name="Dai G."/>
            <person name="Sun C."/>
            <person name="Schmutz J."/>
            <person name="Leebens-Mack J.H."/>
            <person name="Li F.W."/>
            <person name="Wang L."/>
        </authorList>
    </citation>
    <scope>NUCLEOTIDE SEQUENCE [LARGE SCALE GENOMIC DNA]</scope>
    <source>
        <strain evidence="2">cv. PW_Plant_1</strain>
    </source>
</reference>
<gene>
    <name evidence="1" type="ORF">O6H91_09G040100</name>
</gene>
<protein>
    <submittedName>
        <fullName evidence="1">Uncharacterized protein</fullName>
    </submittedName>
</protein>
<proteinExistence type="predicted"/>
<comment type="caution">
    <text evidence="1">The sequence shown here is derived from an EMBL/GenBank/DDBJ whole genome shotgun (WGS) entry which is preliminary data.</text>
</comment>
<keyword evidence="2" id="KW-1185">Reference proteome</keyword>
<dbReference type="Proteomes" id="UP001162992">
    <property type="component" value="Chromosome 9"/>
</dbReference>
<dbReference type="EMBL" id="CM055100">
    <property type="protein sequence ID" value="KAJ7543491.1"/>
    <property type="molecule type" value="Genomic_DNA"/>
</dbReference>
<sequence>MESVRRSKRQRVAVDYARLDESGFDDCVRVQYKQLAKAVLKWPRFYPEQAGGIIDDHHVVAIVAAERLIEHASETGFRTPCIVRASEESAAVLGIRLPQGKMTIESLGKYVGMDREIDTIDVSTQSEGPAYTMEEWVKYFSTPSPKKPLLNVVSLDLASTKLQNLISAPSVVKQLDLVEKVWPRSQLPIPKVQLYAIMSVAGCYMDFHLDFGGSSVWYHVLSGRKVFLLVPPTKENLMAFEEWASSDKQGTVFFAERASGCQKVELTAGDTLLLPGGWPHCVVTPIDSLVIGGNFLTGSNLSLQLEVWQMEERLRVRAKFRFPLYRQLMWHTALHYHKLLEEAVGEGAEKLSKWEKEGLRSLSRCLSLWLQQSKDAGEVPKQISNPESLVEGIRDYLKKDTAGSKRTGSTRVRIMKGSCLSDLDNDRVAETSYTVFLDEKQLRKTHSANSRAAESVKRLLDNNDKDFDVKGETESDSDEENVMNEHSWSSRQPKPASTTFKEVKHSKTALRTSASVHVSHSSTKKPAKSNTTVRDRLLKKLGFDPKLPLVRPKLKSKKLDDEAAQQTDQ</sequence>
<name>A0ACC2CNB0_DIPCM</name>
<evidence type="ECO:0000313" key="1">
    <source>
        <dbReference type="EMBL" id="KAJ7543491.1"/>
    </source>
</evidence>
<evidence type="ECO:0000313" key="2">
    <source>
        <dbReference type="Proteomes" id="UP001162992"/>
    </source>
</evidence>
<organism evidence="1 2">
    <name type="scientific">Diphasiastrum complanatum</name>
    <name type="common">Issler's clubmoss</name>
    <name type="synonym">Lycopodium complanatum</name>
    <dbReference type="NCBI Taxonomy" id="34168"/>
    <lineage>
        <taxon>Eukaryota</taxon>
        <taxon>Viridiplantae</taxon>
        <taxon>Streptophyta</taxon>
        <taxon>Embryophyta</taxon>
        <taxon>Tracheophyta</taxon>
        <taxon>Lycopodiopsida</taxon>
        <taxon>Lycopodiales</taxon>
        <taxon>Lycopodiaceae</taxon>
        <taxon>Lycopodioideae</taxon>
        <taxon>Diphasiastrum</taxon>
    </lineage>
</organism>